<proteinExistence type="predicted"/>
<dbReference type="STRING" id="35752.SAMN05421541_1437"/>
<evidence type="ECO:0000313" key="1">
    <source>
        <dbReference type="EMBL" id="SFG01219.1"/>
    </source>
</evidence>
<dbReference type="AlphaFoldDB" id="A0A1I2NEF0"/>
<keyword evidence="2" id="KW-1185">Reference proteome</keyword>
<sequence length="274" mass="29950">MGAHRLRVVVFDHPVIDWTAVRDVRGDSGVIVGELLDRLEREPDAALWEELDSRLIVEAECFCSAGFAALPALGRLAQSGDTEQRDRALDLAALITRTLHRHHEDDRLVRAAAPTLVALHRLARKRIASAAGPATVRQLQDILAFAGYTFWAAISLDFTDEHYHLDCPHCSTRLAIVIGDYGHYSAIRDHHDGDILRVPLRPANPAQLSGISRWMHDTAVAAGDMILADGLTHLFGRAGCGACGSTFDLAGWFEAENSPTQPVDAVVPRTDRSS</sequence>
<reference evidence="1 2" key="1">
    <citation type="submission" date="2016-10" db="EMBL/GenBank/DDBJ databases">
        <authorList>
            <person name="de Groot N.N."/>
        </authorList>
    </citation>
    <scope>NUCLEOTIDE SEQUENCE [LARGE SCALE GENOMIC DNA]</scope>
    <source>
        <strain evidence="1 2">DSM 43019</strain>
    </source>
</reference>
<accession>A0A1I2NEF0</accession>
<gene>
    <name evidence="1" type="ORF">SAMN05421541_1437</name>
</gene>
<name>A0A1I2NEF0_9ACTN</name>
<evidence type="ECO:0000313" key="2">
    <source>
        <dbReference type="Proteomes" id="UP000199645"/>
    </source>
</evidence>
<organism evidence="1 2">
    <name type="scientific">Actinoplanes philippinensis</name>
    <dbReference type="NCBI Taxonomy" id="35752"/>
    <lineage>
        <taxon>Bacteria</taxon>
        <taxon>Bacillati</taxon>
        <taxon>Actinomycetota</taxon>
        <taxon>Actinomycetes</taxon>
        <taxon>Micromonosporales</taxon>
        <taxon>Micromonosporaceae</taxon>
        <taxon>Actinoplanes</taxon>
    </lineage>
</organism>
<dbReference type="Proteomes" id="UP000199645">
    <property type="component" value="Unassembled WGS sequence"/>
</dbReference>
<protein>
    <submittedName>
        <fullName evidence="1">Uncharacterized protein</fullName>
    </submittedName>
</protein>
<dbReference type="EMBL" id="FONV01000043">
    <property type="protein sequence ID" value="SFG01219.1"/>
    <property type="molecule type" value="Genomic_DNA"/>
</dbReference>